<evidence type="ECO:0000256" key="5">
    <source>
        <dbReference type="ARBA" id="ARBA00023136"/>
    </source>
</evidence>
<keyword evidence="4 6" id="KW-1133">Transmembrane helix</keyword>
<dbReference type="PANTHER" id="PTHR30086:SF20">
    <property type="entry name" value="ARGININE EXPORTER PROTEIN ARGO-RELATED"/>
    <property type="match status" value="1"/>
</dbReference>
<dbReference type="PANTHER" id="PTHR30086">
    <property type="entry name" value="ARGININE EXPORTER PROTEIN ARGO"/>
    <property type="match status" value="1"/>
</dbReference>
<feature type="transmembrane region" description="Helical" evidence="6">
    <location>
        <begin position="133"/>
        <end position="155"/>
    </location>
</feature>
<dbReference type="AlphaFoldDB" id="A0A356LLJ3"/>
<comment type="caution">
    <text evidence="7">The sequence shown here is derived from an EMBL/GenBank/DDBJ whole genome shotgun (WGS) entry which is preliminary data.</text>
</comment>
<organism evidence="7 8">
    <name type="scientific">Advenella kashmirensis</name>
    <dbReference type="NCBI Taxonomy" id="310575"/>
    <lineage>
        <taxon>Bacteria</taxon>
        <taxon>Pseudomonadati</taxon>
        <taxon>Pseudomonadota</taxon>
        <taxon>Betaproteobacteria</taxon>
        <taxon>Burkholderiales</taxon>
        <taxon>Alcaligenaceae</taxon>
    </lineage>
</organism>
<feature type="transmembrane region" description="Helical" evidence="6">
    <location>
        <begin position="94"/>
        <end position="113"/>
    </location>
</feature>
<dbReference type="Proteomes" id="UP000264036">
    <property type="component" value="Unassembled WGS sequence"/>
</dbReference>
<proteinExistence type="predicted"/>
<keyword evidence="2" id="KW-1003">Cell membrane</keyword>
<dbReference type="GO" id="GO:0033228">
    <property type="term" value="P:cysteine export across plasma membrane"/>
    <property type="evidence" value="ECO:0007669"/>
    <property type="project" value="TreeGrafter"/>
</dbReference>
<keyword evidence="5 6" id="KW-0472">Membrane</keyword>
<comment type="subcellular location">
    <subcellularLocation>
        <location evidence="1">Cell membrane</location>
        <topology evidence="1">Multi-pass membrane protein</topology>
    </subcellularLocation>
</comment>
<feature type="transmembrane region" description="Helical" evidence="6">
    <location>
        <begin position="235"/>
        <end position="257"/>
    </location>
</feature>
<protein>
    <submittedName>
        <fullName evidence="7">Uncharacterized protein</fullName>
    </submittedName>
</protein>
<evidence type="ECO:0000313" key="7">
    <source>
        <dbReference type="EMBL" id="HBP31588.1"/>
    </source>
</evidence>
<feature type="transmembrane region" description="Helical" evidence="6">
    <location>
        <begin position="277"/>
        <end position="296"/>
    </location>
</feature>
<evidence type="ECO:0000256" key="1">
    <source>
        <dbReference type="ARBA" id="ARBA00004651"/>
    </source>
</evidence>
<dbReference type="GO" id="GO:0015171">
    <property type="term" value="F:amino acid transmembrane transporter activity"/>
    <property type="evidence" value="ECO:0007669"/>
    <property type="project" value="TreeGrafter"/>
</dbReference>
<evidence type="ECO:0000256" key="6">
    <source>
        <dbReference type="SAM" id="Phobius"/>
    </source>
</evidence>
<dbReference type="GO" id="GO:0005886">
    <property type="term" value="C:plasma membrane"/>
    <property type="evidence" value="ECO:0007669"/>
    <property type="project" value="UniProtKB-SubCell"/>
</dbReference>
<dbReference type="EMBL" id="DOEK01000040">
    <property type="protein sequence ID" value="HBP31588.1"/>
    <property type="molecule type" value="Genomic_DNA"/>
</dbReference>
<feature type="transmembrane region" description="Helical" evidence="6">
    <location>
        <begin position="162"/>
        <end position="182"/>
    </location>
</feature>
<evidence type="ECO:0000256" key="3">
    <source>
        <dbReference type="ARBA" id="ARBA00022692"/>
    </source>
</evidence>
<gene>
    <name evidence="7" type="ORF">DD666_19525</name>
</gene>
<evidence type="ECO:0000256" key="2">
    <source>
        <dbReference type="ARBA" id="ARBA00022475"/>
    </source>
</evidence>
<feature type="transmembrane region" description="Helical" evidence="6">
    <location>
        <begin position="202"/>
        <end position="228"/>
    </location>
</feature>
<name>A0A356LLJ3_9BURK</name>
<reference evidence="7 8" key="1">
    <citation type="journal article" date="2018" name="Nat. Biotechnol.">
        <title>A standardized bacterial taxonomy based on genome phylogeny substantially revises the tree of life.</title>
        <authorList>
            <person name="Parks D.H."/>
            <person name="Chuvochina M."/>
            <person name="Waite D.W."/>
            <person name="Rinke C."/>
            <person name="Skarshewski A."/>
            <person name="Chaumeil P.A."/>
            <person name="Hugenholtz P."/>
        </authorList>
    </citation>
    <scope>NUCLEOTIDE SEQUENCE [LARGE SCALE GENOMIC DNA]</scope>
    <source>
        <strain evidence="7">UBA10707</strain>
    </source>
</reference>
<accession>A0A356LLJ3</accession>
<evidence type="ECO:0000313" key="8">
    <source>
        <dbReference type="Proteomes" id="UP000264036"/>
    </source>
</evidence>
<evidence type="ECO:0000256" key="4">
    <source>
        <dbReference type="ARBA" id="ARBA00022989"/>
    </source>
</evidence>
<dbReference type="Pfam" id="PF01810">
    <property type="entry name" value="LysE"/>
    <property type="match status" value="1"/>
</dbReference>
<dbReference type="InterPro" id="IPR001123">
    <property type="entry name" value="LeuE-type"/>
</dbReference>
<keyword evidence="3 6" id="KW-0812">Transmembrane</keyword>
<sequence length="297" mass="32432">MGQQRRPRGLMVVIDMGISDPCGRRWRLVVATAIAGSGSLKQLGRNGRAGLACHQSVPVKAAVQEGKNSTQLYRYCTGILSYSVCSRKTCIETLMTYTMLMAFAIFIAVSSVTPGPNNLMLLSSSVNFGVRRTIPHCLGISAGMGLMIVLMSFGLHWVMLHAGWLIDLLKIASLAYLLWLAWKIASITPTPLSVQNEASPFGFWNAVLFQWINPKALIMVISMFSIYVPDNIGQLTLLQISLMAIVINLLCISVWMFGGTLMRRLFTTAATQRGFNIVMALLLVASVVPMVSADLGI</sequence>